<dbReference type="CDD" id="cd05301">
    <property type="entry name" value="GDH"/>
    <property type="match status" value="1"/>
</dbReference>
<evidence type="ECO:0000256" key="1">
    <source>
        <dbReference type="ARBA" id="ARBA00023002"/>
    </source>
</evidence>
<evidence type="ECO:0000259" key="3">
    <source>
        <dbReference type="Pfam" id="PF00389"/>
    </source>
</evidence>
<dbReference type="Proteomes" id="UP000323386">
    <property type="component" value="Unassembled WGS sequence"/>
</dbReference>
<dbReference type="OrthoDB" id="9991913at2759"/>
<dbReference type="InterPro" id="IPR006140">
    <property type="entry name" value="D-isomer_DH_NAD-bd"/>
</dbReference>
<dbReference type="GO" id="GO:0016618">
    <property type="term" value="F:hydroxypyruvate reductase [NAD(P)H] activity"/>
    <property type="evidence" value="ECO:0007669"/>
    <property type="project" value="TreeGrafter"/>
</dbReference>
<keyword evidence="1 2" id="KW-0560">Oxidoreductase</keyword>
<organism evidence="5 6">
    <name type="scientific">Pseudozyma flocculosa</name>
    <dbReference type="NCBI Taxonomy" id="84751"/>
    <lineage>
        <taxon>Eukaryota</taxon>
        <taxon>Fungi</taxon>
        <taxon>Dikarya</taxon>
        <taxon>Basidiomycota</taxon>
        <taxon>Ustilaginomycotina</taxon>
        <taxon>Ustilaginomycetes</taxon>
        <taxon>Ustilaginales</taxon>
        <taxon>Ustilaginaceae</taxon>
        <taxon>Pseudozyma</taxon>
    </lineage>
</organism>
<dbReference type="InterPro" id="IPR050223">
    <property type="entry name" value="D-isomer_2-hydroxyacid_DH"/>
</dbReference>
<comment type="similarity">
    <text evidence="2">Belongs to the D-isomer specific 2-hydroxyacid dehydrogenase family.</text>
</comment>
<feature type="domain" description="D-isomer specific 2-hydroxyacid dehydrogenase NAD-binding" evidence="4">
    <location>
        <begin position="117"/>
        <end position="317"/>
    </location>
</feature>
<keyword evidence="6" id="KW-1185">Reference proteome</keyword>
<gene>
    <name evidence="5" type="ORF">PSFLO_04235</name>
</gene>
<accession>A0A5C3F496</accession>
<evidence type="ECO:0000313" key="5">
    <source>
        <dbReference type="EMBL" id="SPO38756.1"/>
    </source>
</evidence>
<reference evidence="5 6" key="1">
    <citation type="submission" date="2018-03" db="EMBL/GenBank/DDBJ databases">
        <authorList>
            <person name="Guldener U."/>
        </authorList>
    </citation>
    <scope>NUCLEOTIDE SEQUENCE [LARGE SCALE GENOMIC DNA]</scope>
    <source>
        <strain evidence="5 6">DAOM196992</strain>
    </source>
</reference>
<dbReference type="PANTHER" id="PTHR10996:SF277">
    <property type="entry name" value="GLYOXYLATE REDUCTASE_HYDROXYPYRUVATE REDUCTASE"/>
    <property type="match status" value="1"/>
</dbReference>
<evidence type="ECO:0000259" key="4">
    <source>
        <dbReference type="Pfam" id="PF02826"/>
    </source>
</evidence>
<dbReference type="InterPro" id="IPR036291">
    <property type="entry name" value="NAD(P)-bd_dom_sf"/>
</dbReference>
<dbReference type="EMBL" id="OOIP01000011">
    <property type="protein sequence ID" value="SPO38756.1"/>
    <property type="molecule type" value="Genomic_DNA"/>
</dbReference>
<name>A0A5C3F496_9BASI</name>
<dbReference type="AlphaFoldDB" id="A0A5C3F496"/>
<evidence type="ECO:0000256" key="2">
    <source>
        <dbReference type="RuleBase" id="RU003719"/>
    </source>
</evidence>
<dbReference type="SUPFAM" id="SSF51735">
    <property type="entry name" value="NAD(P)-binding Rossmann-fold domains"/>
    <property type="match status" value="1"/>
</dbReference>
<dbReference type="GO" id="GO:0005829">
    <property type="term" value="C:cytosol"/>
    <property type="evidence" value="ECO:0007669"/>
    <property type="project" value="TreeGrafter"/>
</dbReference>
<feature type="domain" description="D-isomer specific 2-hydroxyacid dehydrogenase catalytic" evidence="3">
    <location>
        <begin position="25"/>
        <end position="339"/>
    </location>
</feature>
<dbReference type="GO" id="GO:0051287">
    <property type="term" value="F:NAD binding"/>
    <property type="evidence" value="ECO:0007669"/>
    <property type="project" value="InterPro"/>
</dbReference>
<protein>
    <submittedName>
        <fullName evidence="5">Related to glycerate dehydrogenase</fullName>
    </submittedName>
</protein>
<dbReference type="GO" id="GO:0030267">
    <property type="term" value="F:glyoxylate reductase (NADPH) activity"/>
    <property type="evidence" value="ECO:0007669"/>
    <property type="project" value="TreeGrafter"/>
</dbReference>
<sequence>MSAPKILLCRRMPTELLQQAEQAGKVQIIARPQEADEGPAPRDWLLENLKGVAGAIIMLSEKVDDEFLDAAGPSLKVISTMSVGYDHIDVAAVKKRGVRIGNTPHVLDQAVAELTLTLALMTTRQIAHATRVVREGEWSKNPWTPLSFCGPSLQGKTIGFVGFGNISQSLAHLLVPFRPARLLYTTSKPKPFDLGHPDFAPLKRGNFPIDRIEVTNQPDALELAAQSDVVFVLASLNPSTKHMVNDQFLSRMKSTAYIINASRGPLIDTEALARAISNGQIAGAGLDVLENEPNIPATHPLLQPDCADRVVLLPHIGSATNEARVAMADLTVNNLLGALGLRAEAGKENEMDAEV</sequence>
<dbReference type="InterPro" id="IPR006139">
    <property type="entry name" value="D-isomer_2_OHA_DH_cat_dom"/>
</dbReference>
<dbReference type="SUPFAM" id="SSF52283">
    <property type="entry name" value="Formate/glycerate dehydrogenase catalytic domain-like"/>
    <property type="match status" value="1"/>
</dbReference>
<dbReference type="InterPro" id="IPR029753">
    <property type="entry name" value="D-isomer_DH_CS"/>
</dbReference>
<dbReference type="PROSITE" id="PS00671">
    <property type="entry name" value="D_2_HYDROXYACID_DH_3"/>
    <property type="match status" value="1"/>
</dbReference>
<evidence type="ECO:0000313" key="6">
    <source>
        <dbReference type="Proteomes" id="UP000323386"/>
    </source>
</evidence>
<dbReference type="PANTHER" id="PTHR10996">
    <property type="entry name" value="2-HYDROXYACID DEHYDROGENASE-RELATED"/>
    <property type="match status" value="1"/>
</dbReference>
<dbReference type="Pfam" id="PF02826">
    <property type="entry name" value="2-Hacid_dh_C"/>
    <property type="match status" value="1"/>
</dbReference>
<proteinExistence type="inferred from homology"/>
<dbReference type="Gene3D" id="3.40.50.720">
    <property type="entry name" value="NAD(P)-binding Rossmann-like Domain"/>
    <property type="match status" value="2"/>
</dbReference>
<dbReference type="Pfam" id="PF00389">
    <property type="entry name" value="2-Hacid_dh"/>
    <property type="match status" value="1"/>
</dbReference>